<keyword evidence="2" id="KW-1185">Reference proteome</keyword>
<accession>A0A1S8WNW4</accession>
<evidence type="ECO:0000313" key="1">
    <source>
        <dbReference type="EMBL" id="OON16084.1"/>
    </source>
</evidence>
<sequence length="150" mass="17152">INPFVGGSELGVDGFYPLTIVLGAILRQRDNRVNMADRLSRGITSPSCVQPHDRCSSAKPHMPLPYSREQFMRLIDSRRFSTEARLTELPTDFIYTHDSVQQWICRIRDGATKHHDDTSLVHICRALNQCMIATHERKQSVSCIQRPTFI</sequence>
<proteinExistence type="predicted"/>
<gene>
    <name evidence="1" type="ORF">X801_08106</name>
</gene>
<protein>
    <submittedName>
        <fullName evidence="1">Uncharacterized protein</fullName>
    </submittedName>
</protein>
<organism evidence="1 2">
    <name type="scientific">Opisthorchis viverrini</name>
    <name type="common">Southeast Asian liver fluke</name>
    <dbReference type="NCBI Taxonomy" id="6198"/>
    <lineage>
        <taxon>Eukaryota</taxon>
        <taxon>Metazoa</taxon>
        <taxon>Spiralia</taxon>
        <taxon>Lophotrochozoa</taxon>
        <taxon>Platyhelminthes</taxon>
        <taxon>Trematoda</taxon>
        <taxon>Digenea</taxon>
        <taxon>Opisthorchiida</taxon>
        <taxon>Opisthorchiata</taxon>
        <taxon>Opisthorchiidae</taxon>
        <taxon>Opisthorchis</taxon>
    </lineage>
</organism>
<feature type="non-terminal residue" evidence="1">
    <location>
        <position position="150"/>
    </location>
</feature>
<dbReference type="Proteomes" id="UP000243686">
    <property type="component" value="Unassembled WGS sequence"/>
</dbReference>
<reference evidence="1 2" key="1">
    <citation type="submission" date="2015-03" db="EMBL/GenBank/DDBJ databases">
        <title>Draft genome of the nematode, Opisthorchis viverrini.</title>
        <authorList>
            <person name="Mitreva M."/>
        </authorList>
    </citation>
    <scope>NUCLEOTIDE SEQUENCE [LARGE SCALE GENOMIC DNA]</scope>
    <source>
        <strain evidence="1">Khon Kaen</strain>
    </source>
</reference>
<name>A0A1S8WNW4_OPIVI</name>
<feature type="non-terminal residue" evidence="1">
    <location>
        <position position="1"/>
    </location>
</feature>
<dbReference type="AlphaFoldDB" id="A0A1S8WNW4"/>
<evidence type="ECO:0000313" key="2">
    <source>
        <dbReference type="Proteomes" id="UP000243686"/>
    </source>
</evidence>
<dbReference type="EMBL" id="KV898863">
    <property type="protein sequence ID" value="OON16084.1"/>
    <property type="molecule type" value="Genomic_DNA"/>
</dbReference>